<comment type="similarity">
    <text evidence="2">Belongs to the glycosyl hydrolase 51 family.</text>
</comment>
<dbReference type="Gene3D" id="2.60.120.560">
    <property type="entry name" value="Exo-inulinase, domain 1"/>
    <property type="match status" value="1"/>
</dbReference>
<evidence type="ECO:0000256" key="1">
    <source>
        <dbReference type="ARBA" id="ARBA00001462"/>
    </source>
</evidence>
<sequence length="837" mass="92918">MATIAQREATVRVSLSDTGAIVAPTLHGVFFEEISHGGEGGIYAELIQNRGFEEANIPPGTTLKDGFIFPPATPHFSLSGNAVSDWKMEWPNHGEFPAWTVHANGNAAISELRTSNNPLNDATPHSLQIEISKADAANTADVINEGFWGINVQANENYNLNFFLRGNYKGQVKALLVAQDGTILGSCTSQVNNDVKWRKYVGVIKAQKTDTKAKFVLRFDRPGTVWLDFVSLFPQKTFHNRPNGLRQDLAQYIADLKPAFIRWPGGCFVEGITIQSAPDWKATIGPVEKRHSTYSPWGYWTSNGFGYHEYLQYCEDIGAAALYVFNAGVSCDFRSGTFAPDDSLQPYIQSALDAIDYAIGPVNSKWGKLRAANGHPKPFPLQYVEIGNEQNGPRYAERYNIFYDAIKAKYPNIKTIASMGIGDVNDFTLKKMRRVDFADEHAYKSAGWAMRNFEHFDKYKRGAWDIYVGEYATNAGVGAGNMEAALNDAVYIMSMEKNGDLVKMSSYAPLLVNTNDIDWPVNLINFDNAQSFARISYYAIKMMNENRAGINVKAVVNIGSPVIKKPAFAGGIGLATWDTKTAYKDIEVIQNGKTIFKSDFINDLNNWQFVRGQWGVNSSDSSLQQTAEGAQQFEMLKNKSFETYTLQLKAKKLEGYNAFIIPFAVKDSNTFYRAHIGAWVNKVGVFEKVTNGYDVSNISSTVNLPDSIQAGKWYDIRLEVGLDTVKCFLNDKLIMTYSEPVKMFAIAGKDDKTGDAIIKVVNGYGDAVETDFDLTGFAGSISKITQTTLKASSLNDENSFAEKNKFVPVNYSIEMKAKPLHLSISPYSINVIRISTK</sequence>
<comment type="catalytic activity">
    <reaction evidence="1">
        <text>Hydrolysis of terminal non-reducing alpha-L-arabinofuranoside residues in alpha-L-arabinosides.</text>
        <dbReference type="EC" id="3.2.1.55"/>
    </reaction>
</comment>
<dbReference type="AlphaFoldDB" id="A0A9E2W2P4"/>
<evidence type="ECO:0000313" key="9">
    <source>
        <dbReference type="Proteomes" id="UP000812270"/>
    </source>
</evidence>
<dbReference type="InterPro" id="IPR010720">
    <property type="entry name" value="Alpha-L-AF_C"/>
</dbReference>
<dbReference type="InterPro" id="IPR055235">
    <property type="entry name" value="ASD1_cat"/>
</dbReference>
<keyword evidence="5" id="KW-0378">Hydrolase</keyword>
<evidence type="ECO:0000256" key="2">
    <source>
        <dbReference type="ARBA" id="ARBA00007186"/>
    </source>
</evidence>
<keyword evidence="9" id="KW-1185">Reference proteome</keyword>
<keyword evidence="4" id="KW-0732">Signal</keyword>
<dbReference type="Gene3D" id="3.20.20.80">
    <property type="entry name" value="Glycosidases"/>
    <property type="match status" value="1"/>
</dbReference>
<dbReference type="GO" id="GO:0046556">
    <property type="term" value="F:alpha-L-arabinofuranosidase activity"/>
    <property type="evidence" value="ECO:0007669"/>
    <property type="project" value="UniProtKB-EC"/>
</dbReference>
<reference evidence="8" key="1">
    <citation type="submission" date="2021-06" db="EMBL/GenBank/DDBJ databases">
        <authorList>
            <person name="Huq M.A."/>
        </authorList>
    </citation>
    <scope>NUCLEOTIDE SEQUENCE</scope>
    <source>
        <strain evidence="8">MAH-26</strain>
    </source>
</reference>
<protein>
    <recommendedName>
        <fullName evidence="3">non-reducing end alpha-L-arabinofuranosidase</fullName>
        <ecNumber evidence="3">3.2.1.55</ecNumber>
    </recommendedName>
</protein>
<dbReference type="EMBL" id="JAHSPG010000006">
    <property type="protein sequence ID" value="MBV4357555.1"/>
    <property type="molecule type" value="Genomic_DNA"/>
</dbReference>
<proteinExistence type="inferred from homology"/>
<dbReference type="InterPro" id="IPR017853">
    <property type="entry name" value="GH"/>
</dbReference>
<dbReference type="InterPro" id="IPR008979">
    <property type="entry name" value="Galactose-bd-like_sf"/>
</dbReference>
<dbReference type="Gene3D" id="2.60.120.260">
    <property type="entry name" value="Galactose-binding domain-like"/>
    <property type="match status" value="1"/>
</dbReference>
<dbReference type="InterPro" id="IPR051563">
    <property type="entry name" value="Glycosyl_Hydrolase_51"/>
</dbReference>
<evidence type="ECO:0000256" key="3">
    <source>
        <dbReference type="ARBA" id="ARBA00012670"/>
    </source>
</evidence>
<gene>
    <name evidence="8" type="ORF">KTO63_10380</name>
</gene>
<accession>A0A9E2W2P4</accession>
<feature type="domain" description="Alpha-L-arabinofuranosidase C-terminal" evidence="7">
    <location>
        <begin position="469"/>
        <end position="828"/>
    </location>
</feature>
<name>A0A9E2W2P4_9BACT</name>
<dbReference type="SUPFAM" id="SSF51011">
    <property type="entry name" value="Glycosyl hydrolase domain"/>
    <property type="match status" value="1"/>
</dbReference>
<dbReference type="Pfam" id="PF06964">
    <property type="entry name" value="Alpha-L-AF_C"/>
    <property type="match status" value="1"/>
</dbReference>
<evidence type="ECO:0000256" key="5">
    <source>
        <dbReference type="ARBA" id="ARBA00022801"/>
    </source>
</evidence>
<organism evidence="8 9">
    <name type="scientific">Pinibacter aurantiacus</name>
    <dbReference type="NCBI Taxonomy" id="2851599"/>
    <lineage>
        <taxon>Bacteria</taxon>
        <taxon>Pseudomonadati</taxon>
        <taxon>Bacteroidota</taxon>
        <taxon>Chitinophagia</taxon>
        <taxon>Chitinophagales</taxon>
        <taxon>Chitinophagaceae</taxon>
        <taxon>Pinibacter</taxon>
    </lineage>
</organism>
<dbReference type="Pfam" id="PF22848">
    <property type="entry name" value="ASD1_dom"/>
    <property type="match status" value="1"/>
</dbReference>
<dbReference type="PANTHER" id="PTHR31776:SF0">
    <property type="entry name" value="ALPHA-L-ARABINOFURANOSIDASE 1"/>
    <property type="match status" value="1"/>
</dbReference>
<dbReference type="GO" id="GO:0046373">
    <property type="term" value="P:L-arabinose metabolic process"/>
    <property type="evidence" value="ECO:0007669"/>
    <property type="project" value="InterPro"/>
</dbReference>
<dbReference type="SUPFAM" id="SSF51445">
    <property type="entry name" value="(Trans)glycosidases"/>
    <property type="match status" value="1"/>
</dbReference>
<comment type="caution">
    <text evidence="8">The sequence shown here is derived from an EMBL/GenBank/DDBJ whole genome shotgun (WGS) entry which is preliminary data.</text>
</comment>
<dbReference type="SUPFAM" id="SSF49785">
    <property type="entry name" value="Galactose-binding domain-like"/>
    <property type="match status" value="1"/>
</dbReference>
<evidence type="ECO:0000256" key="4">
    <source>
        <dbReference type="ARBA" id="ARBA00022729"/>
    </source>
</evidence>
<evidence type="ECO:0000256" key="6">
    <source>
        <dbReference type="ARBA" id="ARBA00023180"/>
    </source>
</evidence>
<dbReference type="PANTHER" id="PTHR31776">
    <property type="entry name" value="ALPHA-L-ARABINOFURANOSIDASE 1"/>
    <property type="match status" value="1"/>
</dbReference>
<dbReference type="Proteomes" id="UP000812270">
    <property type="component" value="Unassembled WGS sequence"/>
</dbReference>
<dbReference type="EC" id="3.2.1.55" evidence="3"/>
<evidence type="ECO:0000313" key="8">
    <source>
        <dbReference type="EMBL" id="MBV4357555.1"/>
    </source>
</evidence>
<evidence type="ECO:0000259" key="7">
    <source>
        <dbReference type="SMART" id="SM00813"/>
    </source>
</evidence>
<dbReference type="SMART" id="SM00813">
    <property type="entry name" value="Alpha-L-AF_C"/>
    <property type="match status" value="1"/>
</dbReference>
<keyword evidence="6" id="KW-0325">Glycoprotein</keyword>